<proteinExistence type="predicted"/>
<dbReference type="EMBL" id="BMCU01000006">
    <property type="protein sequence ID" value="GGG27538.1"/>
    <property type="molecule type" value="Genomic_DNA"/>
</dbReference>
<evidence type="ECO:0000259" key="1">
    <source>
        <dbReference type="Pfam" id="PF08808"/>
    </source>
</evidence>
<organism evidence="2 3">
    <name type="scientific">Rhodococcoides trifolii</name>
    <dbReference type="NCBI Taxonomy" id="908250"/>
    <lineage>
        <taxon>Bacteria</taxon>
        <taxon>Bacillati</taxon>
        <taxon>Actinomycetota</taxon>
        <taxon>Actinomycetes</taxon>
        <taxon>Mycobacteriales</taxon>
        <taxon>Nocardiaceae</taxon>
        <taxon>Rhodococcoides</taxon>
    </lineage>
</organism>
<gene>
    <name evidence="2" type="ORF">GCM10007304_46710</name>
</gene>
<dbReference type="Proteomes" id="UP000654257">
    <property type="component" value="Unassembled WGS sequence"/>
</dbReference>
<sequence>MFYGATDVDTAIAEIGAHSSYTHAVVGEFTPVRELRLLNLAGLNKLPKPSLFDQGQHKAFFATKFLREFVADLTKPIELDGREHIDYVPTQVFTEYLKTAHPGRLDGLMFPSAQNDSGSNVVIFCGPEHCASNGSEGKYSRLSLDPATVVKYRVTTVIRRSGK</sequence>
<dbReference type="InterPro" id="IPR014914">
    <property type="entry name" value="RES_dom"/>
</dbReference>
<comment type="caution">
    <text evidence="2">The sequence shown here is derived from an EMBL/GenBank/DDBJ whole genome shotgun (WGS) entry which is preliminary data.</text>
</comment>
<dbReference type="Pfam" id="PF08808">
    <property type="entry name" value="RES"/>
    <property type="match status" value="1"/>
</dbReference>
<name>A0A917LIP0_9NOCA</name>
<protein>
    <recommendedName>
        <fullName evidence="1">RES domain-containing protein</fullName>
    </recommendedName>
</protein>
<dbReference type="AlphaFoldDB" id="A0A917LIP0"/>
<keyword evidence="3" id="KW-1185">Reference proteome</keyword>
<evidence type="ECO:0000313" key="3">
    <source>
        <dbReference type="Proteomes" id="UP000654257"/>
    </source>
</evidence>
<accession>A0A917LIP0</accession>
<feature type="domain" description="RES" evidence="1">
    <location>
        <begin position="1"/>
        <end position="128"/>
    </location>
</feature>
<reference evidence="2" key="1">
    <citation type="journal article" date="2014" name="Int. J. Syst. Evol. Microbiol.">
        <title>Complete genome sequence of Corynebacterium casei LMG S-19264T (=DSM 44701T), isolated from a smear-ripened cheese.</title>
        <authorList>
            <consortium name="US DOE Joint Genome Institute (JGI-PGF)"/>
            <person name="Walter F."/>
            <person name="Albersmeier A."/>
            <person name="Kalinowski J."/>
            <person name="Ruckert C."/>
        </authorList>
    </citation>
    <scope>NUCLEOTIDE SEQUENCE</scope>
    <source>
        <strain evidence="2">CCM 7905</strain>
    </source>
</reference>
<reference evidence="2" key="2">
    <citation type="submission" date="2020-09" db="EMBL/GenBank/DDBJ databases">
        <authorList>
            <person name="Sun Q."/>
            <person name="Sedlacek I."/>
        </authorList>
    </citation>
    <scope>NUCLEOTIDE SEQUENCE</scope>
    <source>
        <strain evidence="2">CCM 7905</strain>
    </source>
</reference>
<evidence type="ECO:0000313" key="2">
    <source>
        <dbReference type="EMBL" id="GGG27538.1"/>
    </source>
</evidence>